<evidence type="ECO:0000256" key="3">
    <source>
        <dbReference type="ARBA" id="ARBA00022602"/>
    </source>
</evidence>
<dbReference type="PANTHER" id="PTHR11774:SF6">
    <property type="entry name" value="PROTEIN FARNESYLTRANSFERASE SUBUNIT BETA"/>
    <property type="match status" value="1"/>
</dbReference>
<evidence type="ECO:0000259" key="8">
    <source>
        <dbReference type="Pfam" id="PF00432"/>
    </source>
</evidence>
<gene>
    <name evidence="9" type="ORF">WJX75_004005</name>
</gene>
<reference evidence="9 10" key="1">
    <citation type="journal article" date="2024" name="Nat. Commun.">
        <title>Phylogenomics reveals the evolutionary origins of lichenization in chlorophyte algae.</title>
        <authorList>
            <person name="Puginier C."/>
            <person name="Libourel C."/>
            <person name="Otte J."/>
            <person name="Skaloud P."/>
            <person name="Haon M."/>
            <person name="Grisel S."/>
            <person name="Petersen M."/>
            <person name="Berrin J.G."/>
            <person name="Delaux P.M."/>
            <person name="Dal Grande F."/>
            <person name="Keller J."/>
        </authorList>
    </citation>
    <scope>NUCLEOTIDE SEQUENCE [LARGE SCALE GENOMIC DNA]</scope>
    <source>
        <strain evidence="9 10">SAG 216-7</strain>
    </source>
</reference>
<keyword evidence="10" id="KW-1185">Reference proteome</keyword>
<evidence type="ECO:0000256" key="6">
    <source>
        <dbReference type="ARBA" id="ARBA00022737"/>
    </source>
</evidence>
<dbReference type="InterPro" id="IPR008930">
    <property type="entry name" value="Terpenoid_cyclase/PrenylTrfase"/>
</dbReference>
<name>A0ABR2YMW6_9CHLO</name>
<dbReference type="Pfam" id="PF00432">
    <property type="entry name" value="Prenyltrans"/>
    <property type="match status" value="1"/>
</dbReference>
<evidence type="ECO:0000256" key="1">
    <source>
        <dbReference type="ARBA" id="ARBA00001947"/>
    </source>
</evidence>
<proteinExistence type="inferred from homology"/>
<keyword evidence="6" id="KW-0677">Repeat</keyword>
<sequence>MIEDGLRTSTSEAQHALEERLISLLRDFEGSTSDDVQASLELARVQHIQYLHEGLRERQHHIALGCSRPWLCYWITHSLALLRAPFPSDVQQLDVVKFLRACQSATGGFGGGPMQMPHLAPTYAAVSTLVTLGGEAALCAVDRVALLGFIKRMCVPPEAGGGVAVSEGGEVDCRGCYTAVATLHMLNLDKAAVLQLSSMAEFIGRCQTYEGGLGGEPGNEAHGGYTYCGLAALVLADRVDVLNLPSLLHWAVHRQGLVEGGFMGRTNKLVDGCYSFWQGALFPLLQQVWPQYVQQSGIPQGPLPQESIVIPSLPPLNTAGPLMQAQAETARLKAKADALLEKGIGSMTDGQAVAQALLHETADAQRAASWALEYEEIAQVSAAVLCRGEASTQSTSSNSGEAQASSAVINTRNSIAALTLLRSEDMHALSQT</sequence>
<evidence type="ECO:0000256" key="4">
    <source>
        <dbReference type="ARBA" id="ARBA00022679"/>
    </source>
</evidence>
<organism evidence="9 10">
    <name type="scientific">Coccomyxa subellipsoidea</name>
    <dbReference type="NCBI Taxonomy" id="248742"/>
    <lineage>
        <taxon>Eukaryota</taxon>
        <taxon>Viridiplantae</taxon>
        <taxon>Chlorophyta</taxon>
        <taxon>core chlorophytes</taxon>
        <taxon>Trebouxiophyceae</taxon>
        <taxon>Trebouxiophyceae incertae sedis</taxon>
        <taxon>Coccomyxaceae</taxon>
        <taxon>Coccomyxa</taxon>
    </lineage>
</organism>
<dbReference type="Gene3D" id="1.50.10.20">
    <property type="match status" value="1"/>
</dbReference>
<dbReference type="SUPFAM" id="SSF48239">
    <property type="entry name" value="Terpenoid cyclases/Protein prenyltransferases"/>
    <property type="match status" value="1"/>
</dbReference>
<dbReference type="Proteomes" id="UP001491310">
    <property type="component" value="Unassembled WGS sequence"/>
</dbReference>
<dbReference type="InterPro" id="IPR001330">
    <property type="entry name" value="Prenyltrans"/>
</dbReference>
<evidence type="ECO:0000313" key="10">
    <source>
        <dbReference type="Proteomes" id="UP001491310"/>
    </source>
</evidence>
<protein>
    <recommendedName>
        <fullName evidence="8">Prenyltransferase alpha-alpha toroid domain-containing protein</fullName>
    </recommendedName>
</protein>
<feature type="domain" description="Prenyltransferase alpha-alpha toroid" evidence="8">
    <location>
        <begin position="42"/>
        <end position="288"/>
    </location>
</feature>
<keyword evidence="5" id="KW-0479">Metal-binding</keyword>
<dbReference type="InterPro" id="IPR045089">
    <property type="entry name" value="PGGT1B-like"/>
</dbReference>
<keyword evidence="3" id="KW-0637">Prenyltransferase</keyword>
<evidence type="ECO:0000313" key="9">
    <source>
        <dbReference type="EMBL" id="KAK9908192.1"/>
    </source>
</evidence>
<keyword evidence="7" id="KW-0862">Zinc</keyword>
<comment type="cofactor">
    <cofactor evidence="1">
        <name>Zn(2+)</name>
        <dbReference type="ChEBI" id="CHEBI:29105"/>
    </cofactor>
</comment>
<evidence type="ECO:0000256" key="7">
    <source>
        <dbReference type="ARBA" id="ARBA00022833"/>
    </source>
</evidence>
<comment type="similarity">
    <text evidence="2">Belongs to the protein prenyltransferase subunit beta family.</text>
</comment>
<dbReference type="PANTHER" id="PTHR11774">
    <property type="entry name" value="GERANYLGERANYL TRANSFERASE TYPE BETA SUBUNIT"/>
    <property type="match status" value="1"/>
</dbReference>
<accession>A0ABR2YMW6</accession>
<keyword evidence="4" id="KW-0808">Transferase</keyword>
<dbReference type="EMBL" id="JALJOT010000008">
    <property type="protein sequence ID" value="KAK9908192.1"/>
    <property type="molecule type" value="Genomic_DNA"/>
</dbReference>
<comment type="caution">
    <text evidence="9">The sequence shown here is derived from an EMBL/GenBank/DDBJ whole genome shotgun (WGS) entry which is preliminary data.</text>
</comment>
<evidence type="ECO:0000256" key="5">
    <source>
        <dbReference type="ARBA" id="ARBA00022723"/>
    </source>
</evidence>
<evidence type="ECO:0000256" key="2">
    <source>
        <dbReference type="ARBA" id="ARBA00010497"/>
    </source>
</evidence>